<organism evidence="3 4">
    <name type="scientific">Leptospira ryugenii</name>
    <dbReference type="NCBI Taxonomy" id="1917863"/>
    <lineage>
        <taxon>Bacteria</taxon>
        <taxon>Pseudomonadati</taxon>
        <taxon>Spirochaetota</taxon>
        <taxon>Spirochaetia</taxon>
        <taxon>Leptospirales</taxon>
        <taxon>Leptospiraceae</taxon>
        <taxon>Leptospira</taxon>
    </lineage>
</organism>
<evidence type="ECO:0000313" key="3">
    <source>
        <dbReference type="EMBL" id="GBF48715.1"/>
    </source>
</evidence>
<accession>A0A2P2DVR7</accession>
<name>A0A2P2DVR7_9LEPT</name>
<evidence type="ECO:0000259" key="2">
    <source>
        <dbReference type="Pfam" id="PF02525"/>
    </source>
</evidence>
<evidence type="ECO:0000256" key="1">
    <source>
        <dbReference type="ARBA" id="ARBA00023002"/>
    </source>
</evidence>
<evidence type="ECO:0000313" key="4">
    <source>
        <dbReference type="Proteomes" id="UP000245133"/>
    </source>
</evidence>
<dbReference type="GO" id="GO:0009055">
    <property type="term" value="F:electron transfer activity"/>
    <property type="evidence" value="ECO:0007669"/>
    <property type="project" value="TreeGrafter"/>
</dbReference>
<proteinExistence type="predicted"/>
<gene>
    <name evidence="3" type="ORF">LPTSP4_02150</name>
</gene>
<dbReference type="GO" id="GO:0010181">
    <property type="term" value="F:FMN binding"/>
    <property type="evidence" value="ECO:0007669"/>
    <property type="project" value="TreeGrafter"/>
</dbReference>
<dbReference type="Gene3D" id="3.40.50.360">
    <property type="match status" value="1"/>
</dbReference>
<dbReference type="GO" id="GO:0003955">
    <property type="term" value="F:NAD(P)H dehydrogenase (quinone) activity"/>
    <property type="evidence" value="ECO:0007669"/>
    <property type="project" value="TreeGrafter"/>
</dbReference>
<sequence>MLLDYIPDVDCITKHDLYESYPDFFIQVKKEQELLVDHDLILFQHPLYWYSSPPLLKQWIDLVLELGWAYGEGGRALEGKIWKQIITTGGSETAYTPEGFHKAYLHDFLLPFKRTAELCRMVYEPPFVLYGSYQKGEKELHETGQALASHLQQIIEEGSYGKS</sequence>
<dbReference type="AlphaFoldDB" id="A0A2P2DVR7"/>
<dbReference type="SUPFAM" id="SSF52218">
    <property type="entry name" value="Flavoproteins"/>
    <property type="match status" value="1"/>
</dbReference>
<dbReference type="InterPro" id="IPR046980">
    <property type="entry name" value="KefG/KefF"/>
</dbReference>
<keyword evidence="4" id="KW-1185">Reference proteome</keyword>
<dbReference type="EMBL" id="BFBB01000002">
    <property type="protein sequence ID" value="GBF48715.1"/>
    <property type="molecule type" value="Genomic_DNA"/>
</dbReference>
<dbReference type="PANTHER" id="PTHR47307:SF1">
    <property type="entry name" value="GLUTATHIONE-REGULATED POTASSIUM-EFFLUX SYSTEM ANCILLARY PROTEIN KEFG"/>
    <property type="match status" value="1"/>
</dbReference>
<dbReference type="InterPro" id="IPR029039">
    <property type="entry name" value="Flavoprotein-like_sf"/>
</dbReference>
<comment type="caution">
    <text evidence="3">The sequence shown here is derived from an EMBL/GenBank/DDBJ whole genome shotgun (WGS) entry which is preliminary data.</text>
</comment>
<dbReference type="Pfam" id="PF02525">
    <property type="entry name" value="Flavodoxin_2"/>
    <property type="match status" value="1"/>
</dbReference>
<dbReference type="InterPro" id="IPR003680">
    <property type="entry name" value="Flavodoxin_fold"/>
</dbReference>
<reference evidence="3 4" key="1">
    <citation type="submission" date="2018-02" db="EMBL/GenBank/DDBJ databases">
        <title>Novel Leptospira species isolated from soil and water in Japan.</title>
        <authorList>
            <person name="Nakao R."/>
            <person name="Masuzawa T."/>
        </authorList>
    </citation>
    <scope>NUCLEOTIDE SEQUENCE [LARGE SCALE GENOMIC DNA]</scope>
    <source>
        <strain evidence="3 4">YH101</strain>
    </source>
</reference>
<feature type="domain" description="Flavodoxin-like fold" evidence="2">
    <location>
        <begin position="12"/>
        <end position="150"/>
    </location>
</feature>
<protein>
    <submittedName>
        <fullName evidence="3">Flavodoxin-like protein</fullName>
    </submittedName>
</protein>
<dbReference type="PANTHER" id="PTHR47307">
    <property type="entry name" value="GLUTATHIONE-REGULATED POTASSIUM-EFFLUX SYSTEM ANCILLARY PROTEIN KEFG"/>
    <property type="match status" value="1"/>
</dbReference>
<dbReference type="Proteomes" id="UP000245133">
    <property type="component" value="Unassembled WGS sequence"/>
</dbReference>
<keyword evidence="1" id="KW-0560">Oxidoreductase</keyword>